<evidence type="ECO:0000256" key="1">
    <source>
        <dbReference type="SAM" id="MobiDB-lite"/>
    </source>
</evidence>
<dbReference type="SUPFAM" id="SSF56672">
    <property type="entry name" value="DNA/RNA polymerases"/>
    <property type="match status" value="1"/>
</dbReference>
<evidence type="ECO:0000313" key="3">
    <source>
        <dbReference type="EMBL" id="GJT93458.1"/>
    </source>
</evidence>
<name>A0ABQ5I227_9ASTR</name>
<feature type="domain" description="Reverse transcriptase Ty1/copia-type" evidence="2">
    <location>
        <begin position="75"/>
        <end position="148"/>
    </location>
</feature>
<dbReference type="Proteomes" id="UP001151760">
    <property type="component" value="Unassembled WGS sequence"/>
</dbReference>
<reference evidence="3" key="1">
    <citation type="journal article" date="2022" name="Int. J. Mol. Sci.">
        <title>Draft Genome of Tanacetum Coccineum: Genomic Comparison of Closely Related Tanacetum-Family Plants.</title>
        <authorList>
            <person name="Yamashiro T."/>
            <person name="Shiraishi A."/>
            <person name="Nakayama K."/>
            <person name="Satake H."/>
        </authorList>
    </citation>
    <scope>NUCLEOTIDE SEQUENCE</scope>
</reference>
<comment type="caution">
    <text evidence="3">The sequence shown here is derived from an EMBL/GenBank/DDBJ whole genome shotgun (WGS) entry which is preliminary data.</text>
</comment>
<accession>A0ABQ5I227</accession>
<dbReference type="InterPro" id="IPR013103">
    <property type="entry name" value="RVT_2"/>
</dbReference>
<sequence length="454" mass="52327">MGKCVHPDVVDFDVTRSIPGGRSIINVYSWTYLTLMLPSKLCKEVVYTTLLKRVWCVFCILEKNFVEFSADGSLSMYKARLVANEISQQIRCDCDETSSLVVKPATIRTLLSLAASQHWHVHQLDVNNSFLYGSLSETVYMHQHLGFQDLRRPDHDSCRSFTVPTFTRPDLSYTVLQVCLNMHDLREPHLPTLKRVLRHVYDTLDYGLQMYSSSTSSLVAYSDADWVGCPTTRRSTSGYLVFLGNNLLPWSSKRHYTLSRSSVEAEYRGVANAVAETFWLRNLFPELHYPLHSATIVYWDNVSDVYLSSNVVQHKRTKHIGIDIHFVRDHVAAEHERSREEPSSSPKFYKLDNTTQERFPRLEHCRSTFYTLWLSHASESSVDYCLLQRKAHQDIHDPLDPQPSSASQGSNDSSNDADQNNTMVVRRNRMMSWKPLLSTIKEISFNRRESDLRD</sequence>
<gene>
    <name evidence="3" type="ORF">Tco_1082303</name>
</gene>
<dbReference type="InterPro" id="IPR043502">
    <property type="entry name" value="DNA/RNA_pol_sf"/>
</dbReference>
<reference evidence="3" key="2">
    <citation type="submission" date="2022-01" db="EMBL/GenBank/DDBJ databases">
        <authorList>
            <person name="Yamashiro T."/>
            <person name="Shiraishi A."/>
            <person name="Satake H."/>
            <person name="Nakayama K."/>
        </authorList>
    </citation>
    <scope>NUCLEOTIDE SEQUENCE</scope>
</reference>
<keyword evidence="4" id="KW-1185">Reference proteome</keyword>
<dbReference type="Pfam" id="PF07727">
    <property type="entry name" value="RVT_2"/>
    <property type="match status" value="1"/>
</dbReference>
<dbReference type="EMBL" id="BQNB010020205">
    <property type="protein sequence ID" value="GJT93458.1"/>
    <property type="molecule type" value="Genomic_DNA"/>
</dbReference>
<organism evidence="3 4">
    <name type="scientific">Tanacetum coccineum</name>
    <dbReference type="NCBI Taxonomy" id="301880"/>
    <lineage>
        <taxon>Eukaryota</taxon>
        <taxon>Viridiplantae</taxon>
        <taxon>Streptophyta</taxon>
        <taxon>Embryophyta</taxon>
        <taxon>Tracheophyta</taxon>
        <taxon>Spermatophyta</taxon>
        <taxon>Magnoliopsida</taxon>
        <taxon>eudicotyledons</taxon>
        <taxon>Gunneridae</taxon>
        <taxon>Pentapetalae</taxon>
        <taxon>asterids</taxon>
        <taxon>campanulids</taxon>
        <taxon>Asterales</taxon>
        <taxon>Asteraceae</taxon>
        <taxon>Asteroideae</taxon>
        <taxon>Anthemideae</taxon>
        <taxon>Anthemidinae</taxon>
        <taxon>Tanacetum</taxon>
    </lineage>
</organism>
<feature type="compositionally biased region" description="Low complexity" evidence="1">
    <location>
        <begin position="404"/>
        <end position="419"/>
    </location>
</feature>
<dbReference type="PANTHER" id="PTHR11439">
    <property type="entry name" value="GAG-POL-RELATED RETROTRANSPOSON"/>
    <property type="match status" value="1"/>
</dbReference>
<dbReference type="CDD" id="cd09272">
    <property type="entry name" value="RNase_HI_RT_Ty1"/>
    <property type="match status" value="1"/>
</dbReference>
<evidence type="ECO:0000313" key="4">
    <source>
        <dbReference type="Proteomes" id="UP001151760"/>
    </source>
</evidence>
<protein>
    <submittedName>
        <fullName evidence="3">Ribonuclease H-like domain-containing protein</fullName>
    </submittedName>
</protein>
<feature type="region of interest" description="Disordered" evidence="1">
    <location>
        <begin position="395"/>
        <end position="419"/>
    </location>
</feature>
<dbReference type="PANTHER" id="PTHR11439:SF524">
    <property type="entry name" value="RNA-DIRECTED DNA POLYMERASE, PROTEIN KINASE RLK-PELLE-DLSV FAMILY"/>
    <property type="match status" value="1"/>
</dbReference>
<evidence type="ECO:0000259" key="2">
    <source>
        <dbReference type="Pfam" id="PF07727"/>
    </source>
</evidence>
<proteinExistence type="predicted"/>